<dbReference type="Pfam" id="PF08557">
    <property type="entry name" value="Lipid_DES"/>
    <property type="match status" value="1"/>
</dbReference>
<keyword evidence="1" id="KW-1133">Transmembrane helix</keyword>
<dbReference type="EMBL" id="AAGW02048687">
    <property type="status" value="NOT_ANNOTATED_CDS"/>
    <property type="molecule type" value="Genomic_DNA"/>
</dbReference>
<feature type="domain" description="Sphingolipid delta4-desaturase N-terminal" evidence="2">
    <location>
        <begin position="47"/>
        <end position="85"/>
    </location>
</feature>
<reference evidence="3" key="3">
    <citation type="submission" date="2025-09" db="UniProtKB">
        <authorList>
            <consortium name="Ensembl"/>
        </authorList>
    </citation>
    <scope>IDENTIFICATION</scope>
    <source>
        <strain evidence="3">Thorbecke</strain>
    </source>
</reference>
<evidence type="ECO:0000256" key="1">
    <source>
        <dbReference type="SAM" id="Phobius"/>
    </source>
</evidence>
<dbReference type="GO" id="GO:0042284">
    <property type="term" value="F:sphingolipid delta-4 desaturase activity"/>
    <property type="evidence" value="ECO:0007669"/>
    <property type="project" value="TreeGrafter"/>
</dbReference>
<dbReference type="GO" id="GO:0046513">
    <property type="term" value="P:ceramide biosynthetic process"/>
    <property type="evidence" value="ECO:0007669"/>
    <property type="project" value="TreeGrafter"/>
</dbReference>
<protein>
    <recommendedName>
        <fullName evidence="2">Sphingolipid delta4-desaturase N-terminal domain-containing protein</fullName>
    </recommendedName>
</protein>
<dbReference type="GO" id="GO:0016020">
    <property type="term" value="C:membrane"/>
    <property type="evidence" value="ECO:0007669"/>
    <property type="project" value="GOC"/>
</dbReference>
<dbReference type="PANTHER" id="PTHR12879">
    <property type="entry name" value="SPHINGOLIPID DELTA 4 DESATURASE/C-4 HYDROXYLASE PROTEIN DES2"/>
    <property type="match status" value="1"/>
</dbReference>
<dbReference type="eggNOG" id="KOG2987">
    <property type="taxonomic scope" value="Eukaryota"/>
</dbReference>
<dbReference type="InParanoid" id="G1TLI1"/>
<dbReference type="GO" id="GO:0006667">
    <property type="term" value="P:sphinganine metabolic process"/>
    <property type="evidence" value="ECO:0007669"/>
    <property type="project" value="TreeGrafter"/>
</dbReference>
<organism evidence="3 4">
    <name type="scientific">Oryctolagus cuniculus</name>
    <name type="common">Rabbit</name>
    <dbReference type="NCBI Taxonomy" id="9986"/>
    <lineage>
        <taxon>Eukaryota</taxon>
        <taxon>Metazoa</taxon>
        <taxon>Chordata</taxon>
        <taxon>Craniata</taxon>
        <taxon>Vertebrata</taxon>
        <taxon>Euteleostomi</taxon>
        <taxon>Mammalia</taxon>
        <taxon>Eutheria</taxon>
        <taxon>Euarchontoglires</taxon>
        <taxon>Glires</taxon>
        <taxon>Lagomorpha</taxon>
        <taxon>Leporidae</taxon>
        <taxon>Oryctolagus</taxon>
    </lineage>
</organism>
<dbReference type="AlphaFoldDB" id="G1TLI1"/>
<dbReference type="HOGENOM" id="CLU_032156_0_0_1"/>
<keyword evidence="1" id="KW-0472">Membrane</keyword>
<feature type="transmembrane region" description="Helical" evidence="1">
    <location>
        <begin position="20"/>
        <end position="37"/>
    </location>
</feature>
<dbReference type="Proteomes" id="UP000001811">
    <property type="component" value="Chromosome 1"/>
</dbReference>
<keyword evidence="4" id="KW-1185">Reference proteome</keyword>
<sequence length="440" mass="48398">MFFTWHGVNTSGTTYSKHKLFSFLFFFFFFFFLTGRVRERKSEGSSTSRGDFEWVYTDQLHTQPHKEMLAKYPAIKALMRPDSHLKWVVLGMVLAQQLACWLVRGLAWRWLLFWAYTFGGCVNHSLTLAIHISHNTAFSTGATAHNRWFAIFTNLPIGIPYSASFKKYHVDYHRYLGGDRLDVDVPTCLEGQFFCTPACKLLWLVLQPLFYSLRLLCAHPKAMTCMEVFNALVQLPVDAAILSLWGVKPMACLQASTFLGLGCTPSRATLLLSTTCSSRAKRPTPTMGPSTTSPSTWATTRITTTSPASPAATCPWCGRSLQSTTTAGVLRPPATAPLVGEGALGLCIRGLPEALRQGEVGVQAGRGPCLRVSILSGRPGLHRPHCTASATHAPPPQAQCRLGCIWPPGSPGSNHRRPHPVAREAHLLVDSLGTFPGLTR</sequence>
<accession>G1TLI1</accession>
<dbReference type="InterPro" id="IPR013866">
    <property type="entry name" value="Sphingolipid_d4-desaturase_N"/>
</dbReference>
<feature type="transmembrane region" description="Helical" evidence="1">
    <location>
        <begin position="110"/>
        <end position="130"/>
    </location>
</feature>
<dbReference type="GeneTree" id="ENSGT00390000013448"/>
<evidence type="ECO:0000313" key="3">
    <source>
        <dbReference type="Ensembl" id="ENSOCUP00000017832.2"/>
    </source>
</evidence>
<reference evidence="3 4" key="1">
    <citation type="journal article" date="2011" name="Nature">
        <title>A high-resolution map of human evolutionary constraint using 29 mammals.</title>
        <authorList>
            <person name="Lindblad-Toh K."/>
            <person name="Garber M."/>
            <person name="Zuk O."/>
            <person name="Lin M.F."/>
            <person name="Parker B.J."/>
            <person name="Washietl S."/>
            <person name="Kheradpour P."/>
            <person name="Ernst J."/>
            <person name="Jordan G."/>
            <person name="Mauceli E."/>
            <person name="Ward L.D."/>
            <person name="Lowe C.B."/>
            <person name="Holloway A.K."/>
            <person name="Clamp M."/>
            <person name="Gnerre S."/>
            <person name="Alfoldi J."/>
            <person name="Beal K."/>
            <person name="Chang J."/>
            <person name="Clawson H."/>
            <person name="Cuff J."/>
            <person name="Di Palma F."/>
            <person name="Fitzgerald S."/>
            <person name="Flicek P."/>
            <person name="Guttman M."/>
            <person name="Hubisz M.J."/>
            <person name="Jaffe D.B."/>
            <person name="Jungreis I."/>
            <person name="Kent W.J."/>
            <person name="Kostka D."/>
            <person name="Lara M."/>
            <person name="Martins A.L."/>
            <person name="Massingham T."/>
            <person name="Moltke I."/>
            <person name="Raney B.J."/>
            <person name="Rasmussen M.D."/>
            <person name="Robinson J."/>
            <person name="Stark A."/>
            <person name="Vilella A.J."/>
            <person name="Wen J."/>
            <person name="Xie X."/>
            <person name="Zody M.C."/>
            <person name="Baldwin J."/>
            <person name="Bloom T."/>
            <person name="Chin C.W."/>
            <person name="Heiman D."/>
            <person name="Nicol R."/>
            <person name="Nusbaum C."/>
            <person name="Young S."/>
            <person name="Wilkinson J."/>
            <person name="Worley K.C."/>
            <person name="Kovar C.L."/>
            <person name="Muzny D.M."/>
            <person name="Gibbs R.A."/>
            <person name="Cree A."/>
            <person name="Dihn H.H."/>
            <person name="Fowler G."/>
            <person name="Jhangiani S."/>
            <person name="Joshi V."/>
            <person name="Lee S."/>
            <person name="Lewis L.R."/>
            <person name="Nazareth L.V."/>
            <person name="Okwuonu G."/>
            <person name="Santibanez J."/>
            <person name="Warren W.C."/>
            <person name="Mardis E.R."/>
            <person name="Weinstock G.M."/>
            <person name="Wilson R.K."/>
            <person name="Delehaunty K."/>
            <person name="Dooling D."/>
            <person name="Fronik C."/>
            <person name="Fulton L."/>
            <person name="Fulton B."/>
            <person name="Graves T."/>
            <person name="Minx P."/>
            <person name="Sodergren E."/>
            <person name="Birney E."/>
            <person name="Margulies E.H."/>
            <person name="Herrero J."/>
            <person name="Green E.D."/>
            <person name="Haussler D."/>
            <person name="Siepel A."/>
            <person name="Goldman N."/>
            <person name="Pollard K.S."/>
            <person name="Pedersen J.S."/>
            <person name="Lander E.S."/>
            <person name="Kellis M."/>
        </authorList>
    </citation>
    <scope>NUCLEOTIDE SEQUENCE [LARGE SCALE GENOMIC DNA]</scope>
    <source>
        <strain evidence="3 4">Thorbecke inbred</strain>
    </source>
</reference>
<dbReference type="Ensembl" id="ENSOCUT00000029138.2">
    <property type="protein sequence ID" value="ENSOCUP00000017832.2"/>
    <property type="gene ID" value="ENSOCUG00000027863.2"/>
</dbReference>
<dbReference type="PANTHER" id="PTHR12879:SF21">
    <property type="entry name" value="SPHINGOLIPID DELTA(4)-DESATURASE_C4-MONOOXYGENASE DES2"/>
    <property type="match status" value="1"/>
</dbReference>
<proteinExistence type="predicted"/>
<name>G1TLI1_RABIT</name>
<dbReference type="Bgee" id="ENSOCUG00000027863">
    <property type="expression patterns" value="Expressed in prefrontal cortex"/>
</dbReference>
<dbReference type="SMART" id="SM01269">
    <property type="entry name" value="Lipid_DES"/>
    <property type="match status" value="1"/>
</dbReference>
<keyword evidence="1" id="KW-0812">Transmembrane</keyword>
<evidence type="ECO:0000259" key="2">
    <source>
        <dbReference type="SMART" id="SM01269"/>
    </source>
</evidence>
<reference evidence="3" key="2">
    <citation type="submission" date="2025-08" db="UniProtKB">
        <authorList>
            <consortium name="Ensembl"/>
        </authorList>
    </citation>
    <scope>IDENTIFICATION</scope>
    <source>
        <strain evidence="3">Thorbecke</strain>
    </source>
</reference>
<dbReference type="PaxDb" id="9986-ENSOCUP00000017832"/>
<evidence type="ECO:0000313" key="4">
    <source>
        <dbReference type="Proteomes" id="UP000001811"/>
    </source>
</evidence>